<evidence type="ECO:0000313" key="2">
    <source>
        <dbReference type="Proteomes" id="UP000229681"/>
    </source>
</evidence>
<accession>A0A2M8PHT1</accession>
<gene>
    <name evidence="1" type="ORF">CUN49_02070</name>
</gene>
<dbReference type="EMBL" id="PGTM01000015">
    <property type="protein sequence ID" value="PJF37094.1"/>
    <property type="molecule type" value="Genomic_DNA"/>
</dbReference>
<evidence type="ECO:0000313" key="1">
    <source>
        <dbReference type="EMBL" id="PJF37094.1"/>
    </source>
</evidence>
<organism evidence="1 2">
    <name type="scientific">Candidatus Thermofonsia Clade 1 bacterium</name>
    <dbReference type="NCBI Taxonomy" id="2364210"/>
    <lineage>
        <taxon>Bacteria</taxon>
        <taxon>Bacillati</taxon>
        <taxon>Chloroflexota</taxon>
        <taxon>Candidatus Thermofontia</taxon>
        <taxon>Candidatus Thermofonsia Clade 1</taxon>
    </lineage>
</organism>
<protein>
    <submittedName>
        <fullName evidence="1">Uncharacterized protein</fullName>
    </submittedName>
</protein>
<comment type="caution">
    <text evidence="1">The sequence shown here is derived from an EMBL/GenBank/DDBJ whole genome shotgun (WGS) entry which is preliminary data.</text>
</comment>
<sequence>MSMDDIINRKRKGMGCMLIVPLVFACIATTTVALDRLCVDVLSWRIPVHPASRIVRQTYNFLTPNGLGQTVTTYFVEGAPREIELWFNRQIGERLRALEKEPERSFYYNISAIAKNVGLAEDGVNTQLIVIARCLSSRSE</sequence>
<reference evidence="1 2" key="1">
    <citation type="submission" date="2017-11" db="EMBL/GenBank/DDBJ databases">
        <title>Evolution of Phototrophy in the Chloroflexi Phylum Driven by Horizontal Gene Transfer.</title>
        <authorList>
            <person name="Ward L.M."/>
            <person name="Hemp J."/>
            <person name="Shih P.M."/>
            <person name="Mcglynn S.E."/>
            <person name="Fischer W."/>
        </authorList>
    </citation>
    <scope>NUCLEOTIDE SEQUENCE [LARGE SCALE GENOMIC DNA]</scope>
    <source>
        <strain evidence="1">JP3_13</strain>
    </source>
</reference>
<dbReference type="Proteomes" id="UP000229681">
    <property type="component" value="Unassembled WGS sequence"/>
</dbReference>
<dbReference type="AlphaFoldDB" id="A0A2M8PHT1"/>
<proteinExistence type="predicted"/>
<name>A0A2M8PHT1_9CHLR</name>